<feature type="domain" description="J" evidence="2">
    <location>
        <begin position="5"/>
        <end position="66"/>
    </location>
</feature>
<dbReference type="SUPFAM" id="SSF46565">
    <property type="entry name" value="Chaperone J-domain"/>
    <property type="match status" value="1"/>
</dbReference>
<comment type="caution">
    <text evidence="3">The sequence shown here is derived from an EMBL/GenBank/DDBJ whole genome shotgun (WGS) entry which is preliminary data.</text>
</comment>
<dbReference type="EMBL" id="MU404360">
    <property type="protein sequence ID" value="KAI1609605.1"/>
    <property type="molecule type" value="Genomic_DNA"/>
</dbReference>
<feature type="compositionally biased region" description="Pro residues" evidence="1">
    <location>
        <begin position="103"/>
        <end position="114"/>
    </location>
</feature>
<protein>
    <recommendedName>
        <fullName evidence="2">J domain-containing protein</fullName>
    </recommendedName>
</protein>
<dbReference type="PANTHER" id="PTHR43908">
    <property type="entry name" value="AT29763P-RELATED"/>
    <property type="match status" value="1"/>
</dbReference>
<dbReference type="CDD" id="cd06257">
    <property type="entry name" value="DnaJ"/>
    <property type="match status" value="1"/>
</dbReference>
<accession>A0AAN6DRR5</accession>
<sequence length="409" mass="45297">MADDDHYAVLGISHSADYASIRSAYNGLVIKNHPDKGGSNEAFIKIQQAFEALRDPVSRAEYDKKNKIRSFRRNEEETGNKPQAAKAQSTKPPFSPTAAPFKPSAPWPRSPRPPSTQSATNESSYDPAWTQYRDAADKPKSRPRRKPKSAAEPEPIKRGRRGSASFQKESTPTTTDPKPTAARADDVHPFPPGTPSSFRGAPVRPTRPGSQEPNGPSATSQANQPPTNPVPASSEPSPTSTLALAQSSADRIKRMVLALDNGVGHYISPELWCHLQHFQMRLVNQALELQLRQATEFNCQLQNRLNPISLELPAWDSVYYAKWAMEDKQVLDRLGQVFLLLTETADALSRRKHRGQEDNQGIHNMNVDDDEICRRLEDVIGDTLHDLKTSLIEVLFVGPSGQGDAKERS</sequence>
<gene>
    <name evidence="3" type="ORF">EDD36DRAFT_422545</name>
</gene>
<evidence type="ECO:0000256" key="1">
    <source>
        <dbReference type="SAM" id="MobiDB-lite"/>
    </source>
</evidence>
<organism evidence="3 4">
    <name type="scientific">Exophiala viscosa</name>
    <dbReference type="NCBI Taxonomy" id="2486360"/>
    <lineage>
        <taxon>Eukaryota</taxon>
        <taxon>Fungi</taxon>
        <taxon>Dikarya</taxon>
        <taxon>Ascomycota</taxon>
        <taxon>Pezizomycotina</taxon>
        <taxon>Eurotiomycetes</taxon>
        <taxon>Chaetothyriomycetidae</taxon>
        <taxon>Chaetothyriales</taxon>
        <taxon>Herpotrichiellaceae</taxon>
        <taxon>Exophiala</taxon>
    </lineage>
</organism>
<dbReference type="Proteomes" id="UP001203852">
    <property type="component" value="Unassembled WGS sequence"/>
</dbReference>
<dbReference type="PROSITE" id="PS00636">
    <property type="entry name" value="DNAJ_1"/>
    <property type="match status" value="1"/>
</dbReference>
<evidence type="ECO:0000259" key="2">
    <source>
        <dbReference type="PROSITE" id="PS50076"/>
    </source>
</evidence>
<feature type="region of interest" description="Disordered" evidence="1">
    <location>
        <begin position="64"/>
        <end position="246"/>
    </location>
</feature>
<dbReference type="Gene3D" id="1.10.287.110">
    <property type="entry name" value="DnaJ domain"/>
    <property type="match status" value="1"/>
</dbReference>
<dbReference type="GO" id="GO:0005789">
    <property type="term" value="C:endoplasmic reticulum membrane"/>
    <property type="evidence" value="ECO:0007669"/>
    <property type="project" value="TreeGrafter"/>
</dbReference>
<dbReference type="GO" id="GO:0071218">
    <property type="term" value="P:cellular response to misfolded protein"/>
    <property type="evidence" value="ECO:0007669"/>
    <property type="project" value="TreeGrafter"/>
</dbReference>
<feature type="compositionally biased region" description="Low complexity" evidence="1">
    <location>
        <begin position="171"/>
        <end position="182"/>
    </location>
</feature>
<dbReference type="AlphaFoldDB" id="A0AAN6DRR5"/>
<evidence type="ECO:0000313" key="3">
    <source>
        <dbReference type="EMBL" id="KAI1609605.1"/>
    </source>
</evidence>
<reference evidence="3" key="1">
    <citation type="journal article" date="2022" name="bioRxiv">
        <title>Deciphering the potential niche of two novel black yeast fungi from a biological soil crust based on their genomes, phenotypes, and melanin regulation.</title>
        <authorList>
            <consortium name="DOE Joint Genome Institute"/>
            <person name="Carr E.C."/>
            <person name="Barton Q."/>
            <person name="Grambo S."/>
            <person name="Sullivan M."/>
            <person name="Renfro C.M."/>
            <person name="Kuo A."/>
            <person name="Pangilinan J."/>
            <person name="Lipzen A."/>
            <person name="Keymanesh K."/>
            <person name="Savage E."/>
            <person name="Barry K."/>
            <person name="Grigoriev I.V."/>
            <person name="Riekhof W.R."/>
            <person name="Harris S.S."/>
        </authorList>
    </citation>
    <scope>NUCLEOTIDE SEQUENCE</scope>
    <source>
        <strain evidence="3">JF 03-4F</strain>
    </source>
</reference>
<dbReference type="GO" id="GO:0030544">
    <property type="term" value="F:Hsp70 protein binding"/>
    <property type="evidence" value="ECO:0007669"/>
    <property type="project" value="TreeGrafter"/>
</dbReference>
<evidence type="ECO:0000313" key="4">
    <source>
        <dbReference type="Proteomes" id="UP001203852"/>
    </source>
</evidence>
<dbReference type="PANTHER" id="PTHR43908:SF3">
    <property type="entry name" value="AT29763P-RELATED"/>
    <property type="match status" value="1"/>
</dbReference>
<feature type="compositionally biased region" description="Polar residues" evidence="1">
    <location>
        <begin position="208"/>
        <end position="246"/>
    </location>
</feature>
<keyword evidence="4" id="KW-1185">Reference proteome</keyword>
<name>A0AAN6DRR5_9EURO</name>
<dbReference type="InterPro" id="IPR036869">
    <property type="entry name" value="J_dom_sf"/>
</dbReference>
<dbReference type="Pfam" id="PF00226">
    <property type="entry name" value="DnaJ"/>
    <property type="match status" value="1"/>
</dbReference>
<dbReference type="InterPro" id="IPR018253">
    <property type="entry name" value="DnaJ_domain_CS"/>
</dbReference>
<dbReference type="InterPro" id="IPR051100">
    <property type="entry name" value="DnaJ_subfamily_B/C"/>
</dbReference>
<dbReference type="PROSITE" id="PS50076">
    <property type="entry name" value="DNAJ_2"/>
    <property type="match status" value="1"/>
</dbReference>
<dbReference type="InterPro" id="IPR001623">
    <property type="entry name" value="DnaJ_domain"/>
</dbReference>
<proteinExistence type="predicted"/>
<dbReference type="SMART" id="SM00271">
    <property type="entry name" value="DnaJ"/>
    <property type="match status" value="1"/>
</dbReference>